<dbReference type="GO" id="GO:0016020">
    <property type="term" value="C:membrane"/>
    <property type="evidence" value="ECO:0007669"/>
    <property type="project" value="UniProtKB-SubCell"/>
</dbReference>
<dbReference type="InterPro" id="IPR026082">
    <property type="entry name" value="ABCA"/>
</dbReference>
<dbReference type="SUPFAM" id="SSF53448">
    <property type="entry name" value="Nucleotide-diphospho-sugar transferases"/>
    <property type="match status" value="1"/>
</dbReference>
<keyword evidence="7" id="KW-0677">Repeat</keyword>
<accession>A0A421FE40</accession>
<evidence type="ECO:0000256" key="3">
    <source>
        <dbReference type="ARBA" id="ARBA00009105"/>
    </source>
</evidence>
<dbReference type="Gene3D" id="3.40.50.300">
    <property type="entry name" value="P-loop containing nucleotide triphosphate hydrolases"/>
    <property type="match status" value="2"/>
</dbReference>
<name>A0A421FE40_9STRA</name>
<feature type="transmembrane region" description="Helical" evidence="13">
    <location>
        <begin position="1504"/>
        <end position="1526"/>
    </location>
</feature>
<evidence type="ECO:0000313" key="16">
    <source>
        <dbReference type="EMBL" id="RLN75831.1"/>
    </source>
</evidence>
<keyword evidence="6 13" id="KW-0812">Transmembrane</keyword>
<evidence type="ECO:0000313" key="17">
    <source>
        <dbReference type="Proteomes" id="UP000285624"/>
    </source>
</evidence>
<feature type="compositionally biased region" description="Basic and acidic residues" evidence="12">
    <location>
        <begin position="2005"/>
        <end position="2038"/>
    </location>
</feature>
<dbReference type="InterPro" id="IPR017871">
    <property type="entry name" value="ABC_transporter-like_CS"/>
</dbReference>
<dbReference type="InterPro" id="IPR029044">
    <property type="entry name" value="Nucleotide-diphossugar_trans"/>
</dbReference>
<dbReference type="FunFam" id="3.40.50.300:FF:000904">
    <property type="entry name" value="ABC transporter A family member 1"/>
    <property type="match status" value="1"/>
</dbReference>
<feature type="transmembrane region" description="Helical" evidence="13">
    <location>
        <begin position="53"/>
        <end position="72"/>
    </location>
</feature>
<dbReference type="SMART" id="SM00382">
    <property type="entry name" value="AAA"/>
    <property type="match status" value="2"/>
</dbReference>
<dbReference type="GO" id="GO:0016757">
    <property type="term" value="F:glycosyltransferase activity"/>
    <property type="evidence" value="ECO:0007669"/>
    <property type="project" value="InterPro"/>
</dbReference>
<dbReference type="Proteomes" id="UP000285624">
    <property type="component" value="Unassembled WGS sequence"/>
</dbReference>
<feature type="transmembrane region" description="Helical" evidence="13">
    <location>
        <begin position="491"/>
        <end position="512"/>
    </location>
</feature>
<organism evidence="15 18">
    <name type="scientific">Phytophthora kernoviae</name>
    <dbReference type="NCBI Taxonomy" id="325452"/>
    <lineage>
        <taxon>Eukaryota</taxon>
        <taxon>Sar</taxon>
        <taxon>Stramenopiles</taxon>
        <taxon>Oomycota</taxon>
        <taxon>Peronosporomycetes</taxon>
        <taxon>Peronosporales</taxon>
        <taxon>Peronosporaceae</taxon>
        <taxon>Phytophthora</taxon>
    </lineage>
</organism>
<keyword evidence="10 13" id="KW-1133">Transmembrane helix</keyword>
<feature type="transmembrane region" description="Helical" evidence="13">
    <location>
        <begin position="1299"/>
        <end position="1328"/>
    </location>
</feature>
<dbReference type="InterPro" id="IPR013525">
    <property type="entry name" value="ABC2_TM"/>
</dbReference>
<keyword evidence="5" id="KW-0808">Transferase</keyword>
<dbReference type="PROSITE" id="PS00211">
    <property type="entry name" value="ABC_TRANSPORTER_1"/>
    <property type="match status" value="2"/>
</dbReference>
<evidence type="ECO:0000256" key="13">
    <source>
        <dbReference type="SAM" id="Phobius"/>
    </source>
</evidence>
<comment type="similarity">
    <text evidence="2">Belongs to the ABC transporter superfamily. ABCA family.</text>
</comment>
<evidence type="ECO:0000256" key="10">
    <source>
        <dbReference type="ARBA" id="ARBA00022989"/>
    </source>
</evidence>
<feature type="compositionally biased region" description="Low complexity" evidence="12">
    <location>
        <begin position="1990"/>
        <end position="2004"/>
    </location>
</feature>
<feature type="transmembrane region" description="Helical" evidence="13">
    <location>
        <begin position="1464"/>
        <end position="1483"/>
    </location>
</feature>
<feature type="transmembrane region" description="Helical" evidence="13">
    <location>
        <begin position="627"/>
        <end position="645"/>
    </location>
</feature>
<evidence type="ECO:0000256" key="1">
    <source>
        <dbReference type="ARBA" id="ARBA00004141"/>
    </source>
</evidence>
<dbReference type="Proteomes" id="UP000285883">
    <property type="component" value="Unassembled WGS sequence"/>
</dbReference>
<evidence type="ECO:0000256" key="7">
    <source>
        <dbReference type="ARBA" id="ARBA00022737"/>
    </source>
</evidence>
<feature type="transmembrane region" description="Helical" evidence="13">
    <location>
        <begin position="518"/>
        <end position="542"/>
    </location>
</feature>
<evidence type="ECO:0000259" key="14">
    <source>
        <dbReference type="PROSITE" id="PS50893"/>
    </source>
</evidence>
<dbReference type="InterPro" id="IPR027417">
    <property type="entry name" value="P-loop_NTPase"/>
</dbReference>
<feature type="region of interest" description="Disordered" evidence="12">
    <location>
        <begin position="1968"/>
        <end position="2041"/>
    </location>
</feature>
<dbReference type="PANTHER" id="PTHR19229">
    <property type="entry name" value="ATP-BINDING CASSETTE TRANSPORTER SUBFAMILY A ABCA"/>
    <property type="match status" value="1"/>
</dbReference>
<dbReference type="PANTHER" id="PTHR19229:SF36">
    <property type="entry name" value="ATP-BINDING CASSETTE SUB-FAMILY A MEMBER 2"/>
    <property type="match status" value="1"/>
</dbReference>
<dbReference type="GO" id="GO:0016887">
    <property type="term" value="F:ATP hydrolysis activity"/>
    <property type="evidence" value="ECO:0007669"/>
    <property type="project" value="InterPro"/>
</dbReference>
<sequence length="2453" mass="272592">MEKVRASSPTAVLGGKDVASYTSPPPLAERRTTWLFIRTLLWKNWTLKRRHPVATFMEIALPCIFILIMGMLKTLVDDVDVPEGWSDDDSITGDDTLGTSYNLFQTSGMTLSGIPAVLPKFTMHETSLWGIMLYMGSLSISNGMKMDELSATDLSNCTTGVTARGLVDTDPTSEYAVPTSCQGKVAPYKLAITPDNTFTRDYFMQTMELWYPRLNLRNTSSSAIFPSLMESVKFFDTEEALEDYVSGNDYASSQENPHIYGGIVFDTYPTDDKIGSFESIEYTVRLNSTLGRQGAIGLVPRTIGDPPKISPFQKSINVDYYTRYTITGFMTLQTLVTRFVACMPDWDSTTKTTTGECQRPQTTAEASAEMDDQLLSTLDNDVIIQYAIQNIAGADATFSSVKDFFTNETLEAFLKPLRQAPQPYLGASVAPFPIEAYTSSPFYDQVSDVFAIIFILAYLYCISRILVVLIQEKELRLREYMKILGVKEKAIIISWYMTYILILFIGAVLQALMGMAGLFANSSVVLIFLFFFLFSLSVLAYGFMISTIFSRARVGAFVGMVLFFLMYFVSAAFTTETAENSKTAGCILSPVALSLGVTVLSNLEATGTGVNFSNASVLSDNFRFSRALLMFVLDTVVYTLLGLYFEKVVPNEHGTTLKWYFPVSPSYWRNRRKGREASKGEMQPDHPSEALLDNVVVEVNHSFEPVNAELREQERQGEVLAVQRLRKVFPVPGGEKVAVQGMNMTMYKNQITCLLGHNGAGKTTLISMLTGMIGPSSGDATFRGLSITEDMDEIRESLGLCFQHDVLFEELTVEEHLLFFGRIKGYTKQELEAVITRQIREVGLTEKRHVKSTELSGGMKRKLSVAVSLLGDSSLVFLDEPTSGMDPYSRRSTWEILLNNRNDRVMVLTTHFMDEADILGDRIAIMAEGELRCCGSSLFLKNRFGAGYNLTLVKDDGTCKDSEVIAFVTSRVPTAQLLSNVGSEIAFQLPLASSSKFASMFADIDDNLKSLGLLSYGVSVTTLEEVFIKVAEADDHSNQHTLGNRARSETPVQSPTASSEAGTIPLQTGSIFMTHLRALFLKRLRYAKRDKKMIFYSLALPILLLLVGLGLLQGTSFTDDDPNLALTTDAFNYGDETPTPYFCQPGATDNQWCSDTMSSSYFTGVSTAELTLSEPAFSSSSPTVFGVTYTNPAVNTTGATGYGLSLGEEVYSRGYGADTPTVEGQYGAYLVHGDNDKNVFSYNMFVNTTATHGAIIFKALMDQAIYRFFAANSSDAASPSVNLVVNNHPLPLTADTKALFGSFLAFTACLFICIAFTYYPASIVTFLVKEKQANHNSKHQQLVSGVSLGAFWLSNFIWDFLLYLIPCAAAILMIKGFGIDSMTGSSACNSCTSETFPAVIVIFILFGLAICPFTYCLSYLFKEHASSQTYTIMINFVVGVVLMVVAFILDAIDSTESVNAVLVFFWRFSPLFNLGYGLMNLVMNELTTIRESDESKTSPFSTDLMGWEMIYLFVTAILYGCLAVGIDYAMTFPKVKDWMSGSDNVQDEAYDEDVDVEKEAQRVANGEANDDIVRLASLRKVYRGGKVAVRNLSFGLKRGECFGFLGINGAGKTTTMKMLTGDELPTHGTATLGGFDILTQQIEVRRQIGYCPQFDALFDLLTVREHLELFASIKGVHHSELDAVVKDKIDQLNLADFENKLAGSLSGGNKRKLSVAIAMIGNPRIIFLDEPSTGMDPVSRRFMWDVIADISTRGKNSTIVLTTHSMEESEALCSRVGIMVGGRLRCLGSVQHLKSRFGDGLVFDVKLANPTQEELEDLVQQHFGGSGAIVTPADLEDKCISFGDQELAQRVVSSHPTGYGLAAVMERDGYVRAEAFVSWCLEETRFDTLLHFLDYSFSHGGVTVMERQNDFCRFKLRGSNDELRLSKVFALVEDIKEKMHIREYSVSQTSLEQIFNYFASQQAEEQDSSSADASISFESDTDNSTEIAGTSTTVPTPTEAPTENVPDKPVARRVEDTEGKPAEKPTEKPVELPKRVSEPRQAVKKGSKGILMCLHDGILELGISLIRELRCLGNKDPIEVHHCHDLTRPSVDLLFGLDDNIQVIDLCERYVIKNVFSDDMAKTFQSYWIKPLAVHFTSFEELIFLDADAVLLKDPATLRNNEGYKKNGTLFFYDRVINTNQYLNKRNTNAKGNLEGPIYLHKWLKDFDYQRFKLAYADPLPAFKNSFAYRGKTAHEQDSSMLLINKRNAEKAMNVLWYLITEHRFIYEFSWGDKEAFWLSYEFSHTPYFFSPWGASVVSTTPNKDMERHPDTLCGSLAHFDPTLDASAPPELLYVNGRSLVDPVPFRLHKLKLLQPNLVFNMLPTHVTPRQKRRAPSGKGEWPECMTGMGSTPASPQLIPYLYRRRQHFQAISMGFIEPLLECVNAGESLPVIPEPIKKDTAPPSKNVDKQTA</sequence>
<feature type="compositionally biased region" description="Polar residues" evidence="12">
    <location>
        <begin position="1050"/>
        <end position="1061"/>
    </location>
</feature>
<dbReference type="SUPFAM" id="SSF52540">
    <property type="entry name" value="P-loop containing nucleoside triphosphate hydrolases"/>
    <property type="match status" value="2"/>
</dbReference>
<evidence type="ECO:0000256" key="11">
    <source>
        <dbReference type="ARBA" id="ARBA00023136"/>
    </source>
</evidence>
<evidence type="ECO:0000256" key="5">
    <source>
        <dbReference type="ARBA" id="ARBA00022679"/>
    </source>
</evidence>
<evidence type="ECO:0000313" key="18">
    <source>
        <dbReference type="Proteomes" id="UP000285883"/>
    </source>
</evidence>
<protein>
    <recommendedName>
        <fullName evidence="14">ABC transporter domain-containing protein</fullName>
    </recommendedName>
</protein>
<keyword evidence="11 13" id="KW-0472">Membrane</keyword>
<evidence type="ECO:0000256" key="6">
    <source>
        <dbReference type="ARBA" id="ARBA00022692"/>
    </source>
</evidence>
<dbReference type="GO" id="GO:0005319">
    <property type="term" value="F:lipid transporter activity"/>
    <property type="evidence" value="ECO:0007669"/>
    <property type="project" value="TreeGrafter"/>
</dbReference>
<proteinExistence type="inferred from homology"/>
<dbReference type="CDD" id="cd03263">
    <property type="entry name" value="ABC_subfamily_A"/>
    <property type="match status" value="2"/>
</dbReference>
<feature type="transmembrane region" description="Helical" evidence="13">
    <location>
        <begin position="1395"/>
        <end position="1420"/>
    </location>
</feature>
<dbReference type="EMBL" id="MBDN02000374">
    <property type="protein sequence ID" value="RLN75831.1"/>
    <property type="molecule type" value="Genomic_DNA"/>
</dbReference>
<dbReference type="Pfam" id="PF11051">
    <property type="entry name" value="Mannosyl_trans3"/>
    <property type="match status" value="1"/>
</dbReference>
<dbReference type="Pfam" id="PF00005">
    <property type="entry name" value="ABC_tran"/>
    <property type="match status" value="2"/>
</dbReference>
<feature type="transmembrane region" description="Helical" evidence="13">
    <location>
        <begin position="1432"/>
        <end position="1452"/>
    </location>
</feature>
<dbReference type="InterPro" id="IPR003593">
    <property type="entry name" value="AAA+_ATPase"/>
</dbReference>
<feature type="transmembrane region" description="Helical" evidence="13">
    <location>
        <begin position="554"/>
        <end position="573"/>
    </location>
</feature>
<evidence type="ECO:0000313" key="15">
    <source>
        <dbReference type="EMBL" id="RLN38319.1"/>
    </source>
</evidence>
<feature type="domain" description="ABC transporter" evidence="14">
    <location>
        <begin position="1573"/>
        <end position="1806"/>
    </location>
</feature>
<keyword evidence="9" id="KW-0067">ATP-binding</keyword>
<comment type="subcellular location">
    <subcellularLocation>
        <location evidence="1">Membrane</location>
        <topology evidence="1">Multi-pass membrane protein</topology>
    </subcellularLocation>
</comment>
<evidence type="ECO:0000256" key="8">
    <source>
        <dbReference type="ARBA" id="ARBA00022741"/>
    </source>
</evidence>
<feature type="domain" description="ABC transporter" evidence="14">
    <location>
        <begin position="723"/>
        <end position="953"/>
    </location>
</feature>
<dbReference type="STRING" id="325452.A0A421FE40"/>
<feature type="transmembrane region" description="Helical" evidence="13">
    <location>
        <begin position="1093"/>
        <end position="1112"/>
    </location>
</feature>
<evidence type="ECO:0000256" key="2">
    <source>
        <dbReference type="ARBA" id="ARBA00008869"/>
    </source>
</evidence>
<dbReference type="PROSITE" id="PS50893">
    <property type="entry name" value="ABC_TRANSPORTER_2"/>
    <property type="match status" value="2"/>
</dbReference>
<dbReference type="InterPro" id="IPR003439">
    <property type="entry name" value="ABC_transporter-like_ATP-bd"/>
</dbReference>
<reference evidence="17 18" key="1">
    <citation type="submission" date="2018-07" db="EMBL/GenBank/DDBJ databases">
        <title>Genome sequencing of oomycete isolates from Chile give support for New Zealand origin for Phytophthora kernoviae and make available the first Nothophytophthora sp. genome.</title>
        <authorList>
            <person name="Studholme D.J."/>
            <person name="Sanfuentes E."/>
            <person name="Panda P."/>
            <person name="Hill R."/>
            <person name="Sambles C."/>
            <person name="Grant M."/>
            <person name="Williams N.M."/>
            <person name="Mcdougal R.L."/>
        </authorList>
    </citation>
    <scope>NUCLEOTIDE SEQUENCE [LARGE SCALE GENOMIC DNA]</scope>
    <source>
        <strain evidence="15">Chile2</strain>
        <strain evidence="16">Chile4</strain>
    </source>
</reference>
<dbReference type="FunFam" id="3.40.50.300:FF:000298">
    <property type="entry name" value="ATP-binding cassette sub-family A member 12"/>
    <property type="match status" value="1"/>
</dbReference>
<dbReference type="EMBL" id="MAYM02000454">
    <property type="protein sequence ID" value="RLN38319.1"/>
    <property type="molecule type" value="Genomic_DNA"/>
</dbReference>
<gene>
    <name evidence="15" type="ORF">BBI17_007956</name>
    <name evidence="16" type="ORF">BBO99_00008035</name>
</gene>
<feature type="compositionally biased region" description="Low complexity" evidence="12">
    <location>
        <begin position="1968"/>
        <end position="1978"/>
    </location>
</feature>
<feature type="transmembrane region" description="Helical" evidence="13">
    <location>
        <begin position="449"/>
        <end position="470"/>
    </location>
</feature>
<evidence type="ECO:0000256" key="4">
    <source>
        <dbReference type="ARBA" id="ARBA00022448"/>
    </source>
</evidence>
<evidence type="ECO:0000256" key="12">
    <source>
        <dbReference type="SAM" id="MobiDB-lite"/>
    </source>
</evidence>
<keyword evidence="4" id="KW-0813">Transport</keyword>
<comment type="similarity">
    <text evidence="3">Belongs to the MNN1/MNT family.</text>
</comment>
<evidence type="ECO:0000256" key="9">
    <source>
        <dbReference type="ARBA" id="ARBA00022840"/>
    </source>
</evidence>
<dbReference type="InterPro" id="IPR022751">
    <property type="entry name" value="Alpha_mannosyltransferase"/>
</dbReference>
<keyword evidence="17" id="KW-1185">Reference proteome</keyword>
<feature type="transmembrane region" description="Helical" evidence="13">
    <location>
        <begin position="1349"/>
        <end position="1375"/>
    </location>
</feature>
<keyword evidence="8" id="KW-0547">Nucleotide-binding</keyword>
<dbReference type="Pfam" id="PF12698">
    <property type="entry name" value="ABC2_membrane_3"/>
    <property type="match status" value="2"/>
</dbReference>
<dbReference type="GO" id="GO:0140359">
    <property type="term" value="F:ABC-type transporter activity"/>
    <property type="evidence" value="ECO:0007669"/>
    <property type="project" value="InterPro"/>
</dbReference>
<dbReference type="GO" id="GO:0005524">
    <property type="term" value="F:ATP binding"/>
    <property type="evidence" value="ECO:0007669"/>
    <property type="project" value="UniProtKB-KW"/>
</dbReference>
<comment type="caution">
    <text evidence="15">The sequence shown here is derived from an EMBL/GenBank/DDBJ whole genome shotgun (WGS) entry which is preliminary data.</text>
</comment>
<feature type="region of interest" description="Disordered" evidence="12">
    <location>
        <begin position="1038"/>
        <end position="1061"/>
    </location>
</feature>
<feature type="region of interest" description="Disordered" evidence="12">
    <location>
        <begin position="2369"/>
        <end position="2389"/>
    </location>
</feature>